<evidence type="ECO:0000256" key="2">
    <source>
        <dbReference type="SAM" id="SignalP"/>
    </source>
</evidence>
<dbReference type="Proteomes" id="UP000187506">
    <property type="component" value="Chromosome"/>
</dbReference>
<reference evidence="4 5" key="1">
    <citation type="submission" date="2017-01" db="EMBL/GenBank/DDBJ databases">
        <title>Complete genome of Lacinutrix venerupis DOK2-8 isolated from seawater in Dokdo.</title>
        <authorList>
            <person name="Chi W.-J."/>
            <person name="Kim J.H."/>
        </authorList>
    </citation>
    <scope>NUCLEOTIDE SEQUENCE [LARGE SCALE GENOMIC DNA]</scope>
    <source>
        <strain evidence="4 5">DOK2-8</strain>
    </source>
</reference>
<name>A0AAC9PVX0_9FLAO</name>
<evidence type="ECO:0000313" key="4">
    <source>
        <dbReference type="EMBL" id="APX98928.1"/>
    </source>
</evidence>
<dbReference type="Pfam" id="PF18962">
    <property type="entry name" value="Por_Secre_tail"/>
    <property type="match status" value="1"/>
</dbReference>
<proteinExistence type="predicted"/>
<dbReference type="KEGG" id="lvn:BWR22_00940"/>
<dbReference type="RefSeq" id="WP_076731573.1">
    <property type="nucleotide sequence ID" value="NZ_CP019352.1"/>
</dbReference>
<dbReference type="AlphaFoldDB" id="A0AAC9PVX0"/>
<feature type="chain" id="PRO_5041973378" description="Secretion system C-terminal sorting domain-containing protein" evidence="2">
    <location>
        <begin position="21"/>
        <end position="611"/>
    </location>
</feature>
<dbReference type="PANTHER" id="PTHR33794:SF1">
    <property type="entry name" value="BACILLOLYSIN"/>
    <property type="match status" value="1"/>
</dbReference>
<dbReference type="InterPro" id="IPR026444">
    <property type="entry name" value="Secre_tail"/>
</dbReference>
<organism evidence="4 5">
    <name type="scientific">Lacinutrix venerupis</name>
    <dbReference type="NCBI Taxonomy" id="1486034"/>
    <lineage>
        <taxon>Bacteria</taxon>
        <taxon>Pseudomonadati</taxon>
        <taxon>Bacteroidota</taxon>
        <taxon>Flavobacteriia</taxon>
        <taxon>Flavobacteriales</taxon>
        <taxon>Flavobacteriaceae</taxon>
        <taxon>Lacinutrix</taxon>
    </lineage>
</organism>
<dbReference type="InterPro" id="IPR050728">
    <property type="entry name" value="Zinc_Metalloprotease_M4"/>
</dbReference>
<feature type="signal peptide" evidence="2">
    <location>
        <begin position="1"/>
        <end position="20"/>
    </location>
</feature>
<dbReference type="Gene3D" id="3.10.170.10">
    <property type="match status" value="1"/>
</dbReference>
<evidence type="ECO:0000256" key="1">
    <source>
        <dbReference type="ARBA" id="ARBA00022729"/>
    </source>
</evidence>
<evidence type="ECO:0000313" key="5">
    <source>
        <dbReference type="Proteomes" id="UP000187506"/>
    </source>
</evidence>
<keyword evidence="1 2" id="KW-0732">Signal</keyword>
<dbReference type="PANTHER" id="PTHR33794">
    <property type="entry name" value="BACILLOLYSIN"/>
    <property type="match status" value="1"/>
</dbReference>
<dbReference type="SUPFAM" id="SSF55486">
    <property type="entry name" value="Metalloproteases ('zincins'), catalytic domain"/>
    <property type="match status" value="1"/>
</dbReference>
<sequence>MKQKLLFLYFMLFNLSIVFGQIDGETIARNWLENNKHELNIQDNHTLDMQFSRVGPSGETFRFYQMMNGVQVFNAEVTVHLSNRKNVTYHASTYDSSIETINTIPSISQTEAQQSALTNLNVELEDVVNLEKKLFIIKSNNQTTLAYRFLVNAYTKPGAWEVMVDAQTGAILSSKDVAFYYSHGDKDKKHKTTPLKTKNTSSIMMASGTAMIYDTDPLTATTSAYGGQYVDGNDVTNAALDAARTPVTLLDIELSGGNYTLKGPYTQIAELTAPNKGLFIQASNNFEFNRQEDGFEAANVYYHTDKSMRYINLDLGITLAPSQNGGVIRFDPHGANGADNSYYTSGTLNFGEGCVDDGEDADVILHELGHGLHDWITNGGLSQVNGLSEGSGDYWANSYKRSLGQWSASDAARNWVFGWDGHNACWPGRSTVYGAQYPGGLVGQIHTDGQMWATTLMEIWEDIGREKTDKAFLEGLGMTNSGTNQQNAAIAVRQAAIDMGTAHGYTCADIQAMTNRFTAQGYNLPAYTCNLSVDEFNVNTISIFPNPTNGVITFKNINEEYNVTVFNMLGQKVKDQIINTTSKTMDVSHLSTGTYFVKFNGVDAVLKFIKE</sequence>
<dbReference type="NCBIfam" id="TIGR04183">
    <property type="entry name" value="Por_Secre_tail"/>
    <property type="match status" value="1"/>
</dbReference>
<accession>A0AAC9PVX0</accession>
<evidence type="ECO:0000259" key="3">
    <source>
        <dbReference type="Pfam" id="PF18962"/>
    </source>
</evidence>
<keyword evidence="5" id="KW-1185">Reference proteome</keyword>
<protein>
    <recommendedName>
        <fullName evidence="3">Secretion system C-terminal sorting domain-containing protein</fullName>
    </recommendedName>
</protein>
<dbReference type="EMBL" id="CP019352">
    <property type="protein sequence ID" value="APX98928.1"/>
    <property type="molecule type" value="Genomic_DNA"/>
</dbReference>
<gene>
    <name evidence="4" type="ORF">BWR22_00940</name>
</gene>
<feature type="domain" description="Secretion system C-terminal sorting" evidence="3">
    <location>
        <begin position="543"/>
        <end position="603"/>
    </location>
</feature>